<evidence type="ECO:0000256" key="3">
    <source>
        <dbReference type="ARBA" id="ARBA00022692"/>
    </source>
</evidence>
<dbReference type="Proteomes" id="UP000594121">
    <property type="component" value="Chromosome"/>
</dbReference>
<dbReference type="Pfam" id="PF13190">
    <property type="entry name" value="PDGLE"/>
    <property type="match status" value="1"/>
</dbReference>
<keyword evidence="2" id="KW-1003">Cell membrane</keyword>
<dbReference type="InParanoid" id="A0A7L9FK26"/>
<sequence>MSFREYFSKHRRAFTLITVLIAVSPVFGVILTGIVGYHEPLDLAAEALGLKETTEENNWTPLIDYTVPGLPDWLGYIVSGVIGSVVVLLLAFLVLKLLR</sequence>
<comment type="subcellular location">
    <subcellularLocation>
        <location evidence="1">Cell membrane</location>
    </subcellularLocation>
</comment>
<dbReference type="GeneID" id="59148742"/>
<evidence type="ECO:0000256" key="6">
    <source>
        <dbReference type="SAM" id="Phobius"/>
    </source>
</evidence>
<dbReference type="KEGG" id="thel:IG193_02560"/>
<evidence type="ECO:0000256" key="4">
    <source>
        <dbReference type="ARBA" id="ARBA00022989"/>
    </source>
</evidence>
<evidence type="ECO:0000256" key="5">
    <source>
        <dbReference type="ARBA" id="ARBA00023136"/>
    </source>
</evidence>
<evidence type="ECO:0000313" key="8">
    <source>
        <dbReference type="EMBL" id="QOJ79363.1"/>
    </source>
</evidence>
<evidence type="ECO:0000313" key="9">
    <source>
        <dbReference type="Proteomes" id="UP000594121"/>
    </source>
</evidence>
<dbReference type="RefSeq" id="WP_192819335.1">
    <property type="nucleotide sequence ID" value="NZ_CP062310.1"/>
</dbReference>
<dbReference type="GO" id="GO:0005886">
    <property type="term" value="C:plasma membrane"/>
    <property type="evidence" value="ECO:0007669"/>
    <property type="project" value="UniProtKB-SubCell"/>
</dbReference>
<dbReference type="AlphaFoldDB" id="A0A7L9FK26"/>
<evidence type="ECO:0000259" key="7">
    <source>
        <dbReference type="Pfam" id="PF13190"/>
    </source>
</evidence>
<proteinExistence type="predicted"/>
<keyword evidence="3 6" id="KW-0812">Transmembrane</keyword>
<accession>A0A7L9FK26</accession>
<dbReference type="EMBL" id="CP062310">
    <property type="protein sequence ID" value="QOJ79363.1"/>
    <property type="molecule type" value="Genomic_DNA"/>
</dbReference>
<dbReference type="InterPro" id="IPR025937">
    <property type="entry name" value="PDGLE_dom"/>
</dbReference>
<organism evidence="8 9">
    <name type="scientific">Infirmifilum lucidum</name>
    <dbReference type="NCBI Taxonomy" id="2776706"/>
    <lineage>
        <taxon>Archaea</taxon>
        <taxon>Thermoproteota</taxon>
        <taxon>Thermoprotei</taxon>
        <taxon>Thermofilales</taxon>
        <taxon>Thermofilaceae</taxon>
        <taxon>Infirmifilum</taxon>
    </lineage>
</organism>
<keyword evidence="5 6" id="KW-0472">Membrane</keyword>
<name>A0A7L9FK26_9CREN</name>
<keyword evidence="4 6" id="KW-1133">Transmembrane helix</keyword>
<feature type="domain" description="PDGLE" evidence="7">
    <location>
        <begin position="51"/>
        <end position="99"/>
    </location>
</feature>
<gene>
    <name evidence="8" type="ORF">IG193_02560</name>
</gene>
<evidence type="ECO:0000256" key="2">
    <source>
        <dbReference type="ARBA" id="ARBA00022475"/>
    </source>
</evidence>
<feature type="transmembrane region" description="Helical" evidence="6">
    <location>
        <begin position="73"/>
        <end position="95"/>
    </location>
</feature>
<protein>
    <submittedName>
        <fullName evidence="8">PDGLE domain-containing protein</fullName>
    </submittedName>
</protein>
<reference evidence="8 9" key="1">
    <citation type="submission" date="2020-10" db="EMBL/GenBank/DDBJ databases">
        <title>Thermofilum lucidum 3507LT sp. nov. a novel member of Thermofilaceae family isolated from Chile hot spring, and proposal of description order Thermofilales.</title>
        <authorList>
            <person name="Zayulina K.S."/>
            <person name="Elcheninov A.G."/>
            <person name="Toshchakov S.V."/>
            <person name="Kublanov I.V."/>
        </authorList>
    </citation>
    <scope>NUCLEOTIDE SEQUENCE [LARGE SCALE GENOMIC DNA]</scope>
    <source>
        <strain evidence="8 9">3507LT</strain>
    </source>
</reference>
<evidence type="ECO:0000256" key="1">
    <source>
        <dbReference type="ARBA" id="ARBA00004236"/>
    </source>
</evidence>
<keyword evidence="9" id="KW-1185">Reference proteome</keyword>